<dbReference type="AlphaFoldDB" id="U2R844"/>
<dbReference type="PANTHER" id="PTHR33408:SF2">
    <property type="entry name" value="TRANSPOSASE DDE DOMAIN-CONTAINING PROTEIN"/>
    <property type="match status" value="1"/>
</dbReference>
<dbReference type="Proteomes" id="UP000016626">
    <property type="component" value="Unassembled WGS sequence"/>
</dbReference>
<dbReference type="eggNOG" id="COG3666">
    <property type="taxonomic scope" value="Bacteria"/>
</dbReference>
<evidence type="ECO:0000313" key="3">
    <source>
        <dbReference type="Proteomes" id="UP000016626"/>
    </source>
</evidence>
<dbReference type="Pfam" id="PF13751">
    <property type="entry name" value="DDE_Tnp_1_6"/>
    <property type="match status" value="1"/>
</dbReference>
<evidence type="ECO:0000259" key="1">
    <source>
        <dbReference type="Pfam" id="PF13751"/>
    </source>
</evidence>
<comment type="caution">
    <text evidence="2">The sequence shown here is derived from an EMBL/GenBank/DDBJ whole genome shotgun (WGS) entry which is preliminary data.</text>
</comment>
<protein>
    <recommendedName>
        <fullName evidence="1">Transposase DDE domain-containing protein</fullName>
    </recommendedName>
</protein>
<sequence length="135" mass="16105">MESRSLKFKNIVADAGYESEENYEYFFNNNYTPYIKPQNYEKQKTRKFKQDISRVENMSFNEETDTYTCANNRELEFRHVLKQKNKSGYISEKKVYGCTNCAGCPLAEKCKMTPHNKKLYVADNFLRFRKQSQEI</sequence>
<organism evidence="2 3">
    <name type="scientific">Leptotrichia wadei (strain F0279)</name>
    <dbReference type="NCBI Taxonomy" id="888055"/>
    <lineage>
        <taxon>Bacteria</taxon>
        <taxon>Fusobacteriati</taxon>
        <taxon>Fusobacteriota</taxon>
        <taxon>Fusobacteriia</taxon>
        <taxon>Fusobacteriales</taxon>
        <taxon>Leptotrichiaceae</taxon>
        <taxon>Leptotrichia</taxon>
    </lineage>
</organism>
<gene>
    <name evidence="2" type="ORF">HMPREF9015_01270</name>
</gene>
<name>U2R844_LEPWF</name>
<accession>U2R844</accession>
<proteinExistence type="predicted"/>
<dbReference type="PATRIC" id="fig|888055.3.peg.1223"/>
<dbReference type="HOGENOM" id="CLU_2126280_0_0_0"/>
<evidence type="ECO:0000313" key="2">
    <source>
        <dbReference type="EMBL" id="ERK49798.1"/>
    </source>
</evidence>
<dbReference type="InterPro" id="IPR025668">
    <property type="entry name" value="Tnp_DDE_dom"/>
</dbReference>
<reference evidence="2 3" key="1">
    <citation type="submission" date="2013-06" db="EMBL/GenBank/DDBJ databases">
        <authorList>
            <person name="Weinstock G."/>
            <person name="Sodergren E."/>
            <person name="Lobos E.A."/>
            <person name="Fulton L."/>
            <person name="Fulton R."/>
            <person name="Courtney L."/>
            <person name="Fronick C."/>
            <person name="O'Laughlin M."/>
            <person name="Godfrey J."/>
            <person name="Wilson R.M."/>
            <person name="Miner T."/>
            <person name="Farmer C."/>
            <person name="Delehaunty K."/>
            <person name="Cordes M."/>
            <person name="Minx P."/>
            <person name="Tomlinson C."/>
            <person name="Chen J."/>
            <person name="Wollam A."/>
            <person name="Pepin K.H."/>
            <person name="Bhonagiri V."/>
            <person name="Zhang X."/>
            <person name="Warren W."/>
            <person name="Mitreva M."/>
            <person name="Mardis E.R."/>
            <person name="Wilson R.K."/>
        </authorList>
    </citation>
    <scope>NUCLEOTIDE SEQUENCE [LARGE SCALE GENOMIC DNA]</scope>
    <source>
        <strain evidence="2 3">F0279</strain>
    </source>
</reference>
<dbReference type="EMBL" id="AWVM01000069">
    <property type="protein sequence ID" value="ERK49798.1"/>
    <property type="molecule type" value="Genomic_DNA"/>
</dbReference>
<dbReference type="PANTHER" id="PTHR33408">
    <property type="entry name" value="TRANSPOSASE"/>
    <property type="match status" value="1"/>
</dbReference>
<feature type="domain" description="Transposase DDE" evidence="1">
    <location>
        <begin position="68"/>
        <end position="133"/>
    </location>
</feature>